<reference evidence="2 3" key="1">
    <citation type="submission" date="2014-04" db="EMBL/GenBank/DDBJ databases">
        <authorList>
            <consortium name="DOE Joint Genome Institute"/>
            <person name="Kuo A."/>
            <person name="Ruytinx J."/>
            <person name="Rineau F."/>
            <person name="Colpaert J."/>
            <person name="Kohler A."/>
            <person name="Nagy L.G."/>
            <person name="Floudas D."/>
            <person name="Copeland A."/>
            <person name="Barry K.W."/>
            <person name="Cichocki N."/>
            <person name="Veneault-Fourrey C."/>
            <person name="LaButti K."/>
            <person name="Lindquist E.A."/>
            <person name="Lipzen A."/>
            <person name="Lundell T."/>
            <person name="Morin E."/>
            <person name="Murat C."/>
            <person name="Sun H."/>
            <person name="Tunlid A."/>
            <person name="Henrissat B."/>
            <person name="Grigoriev I.V."/>
            <person name="Hibbett D.S."/>
            <person name="Martin F."/>
            <person name="Nordberg H.P."/>
            <person name="Cantor M.N."/>
            <person name="Hua S.X."/>
        </authorList>
    </citation>
    <scope>NUCLEOTIDE SEQUENCE [LARGE SCALE GENOMIC DNA]</scope>
    <source>
        <strain evidence="2 3">UH-Slu-Lm8-n1</strain>
    </source>
</reference>
<feature type="compositionally biased region" description="Polar residues" evidence="1">
    <location>
        <begin position="19"/>
        <end position="36"/>
    </location>
</feature>
<dbReference type="HOGENOM" id="CLU_3070250_0_0_1"/>
<accession>A0A0D0AW39</accession>
<sequence length="53" mass="6051">MAHCTVLILHRASPFPPCQLSSRQTPKTSPQSNQIQSRQMQYAFAARPFICYI</sequence>
<reference evidence="3" key="2">
    <citation type="submission" date="2015-01" db="EMBL/GenBank/DDBJ databases">
        <title>Evolutionary Origins and Diversification of the Mycorrhizal Mutualists.</title>
        <authorList>
            <consortium name="DOE Joint Genome Institute"/>
            <consortium name="Mycorrhizal Genomics Consortium"/>
            <person name="Kohler A."/>
            <person name="Kuo A."/>
            <person name="Nagy L.G."/>
            <person name="Floudas D."/>
            <person name="Copeland A."/>
            <person name="Barry K.W."/>
            <person name="Cichocki N."/>
            <person name="Veneault-Fourrey C."/>
            <person name="LaButti K."/>
            <person name="Lindquist E.A."/>
            <person name="Lipzen A."/>
            <person name="Lundell T."/>
            <person name="Morin E."/>
            <person name="Murat C."/>
            <person name="Riley R."/>
            <person name="Ohm R."/>
            <person name="Sun H."/>
            <person name="Tunlid A."/>
            <person name="Henrissat B."/>
            <person name="Grigoriev I.V."/>
            <person name="Hibbett D.S."/>
            <person name="Martin F."/>
        </authorList>
    </citation>
    <scope>NUCLEOTIDE SEQUENCE [LARGE SCALE GENOMIC DNA]</scope>
    <source>
        <strain evidence="3">UH-Slu-Lm8-n1</strain>
    </source>
</reference>
<feature type="region of interest" description="Disordered" evidence="1">
    <location>
        <begin position="17"/>
        <end position="36"/>
    </location>
</feature>
<protein>
    <submittedName>
        <fullName evidence="2">Unplaced genomic scaffold CY34scaffold_253, whole genome shotgun sequence</fullName>
    </submittedName>
</protein>
<evidence type="ECO:0000313" key="3">
    <source>
        <dbReference type="Proteomes" id="UP000054485"/>
    </source>
</evidence>
<organism evidence="2 3">
    <name type="scientific">Suillus luteus UH-Slu-Lm8-n1</name>
    <dbReference type="NCBI Taxonomy" id="930992"/>
    <lineage>
        <taxon>Eukaryota</taxon>
        <taxon>Fungi</taxon>
        <taxon>Dikarya</taxon>
        <taxon>Basidiomycota</taxon>
        <taxon>Agaricomycotina</taxon>
        <taxon>Agaricomycetes</taxon>
        <taxon>Agaricomycetidae</taxon>
        <taxon>Boletales</taxon>
        <taxon>Suillineae</taxon>
        <taxon>Suillaceae</taxon>
        <taxon>Suillus</taxon>
    </lineage>
</organism>
<keyword evidence="3" id="KW-1185">Reference proteome</keyword>
<name>A0A0D0AW39_9AGAM</name>
<dbReference type="Proteomes" id="UP000054485">
    <property type="component" value="Unassembled WGS sequence"/>
</dbReference>
<evidence type="ECO:0000256" key="1">
    <source>
        <dbReference type="SAM" id="MobiDB-lite"/>
    </source>
</evidence>
<proteinExistence type="predicted"/>
<evidence type="ECO:0000313" key="2">
    <source>
        <dbReference type="EMBL" id="KIK38597.1"/>
    </source>
</evidence>
<dbReference type="InParanoid" id="A0A0D0AW39"/>
<gene>
    <name evidence="2" type="ORF">CY34DRAFT_809192</name>
</gene>
<dbReference type="EMBL" id="KN835384">
    <property type="protein sequence ID" value="KIK38597.1"/>
    <property type="molecule type" value="Genomic_DNA"/>
</dbReference>
<dbReference type="AlphaFoldDB" id="A0A0D0AW39"/>